<keyword evidence="4" id="KW-0813">Transport</keyword>
<feature type="transmembrane region" description="Helical" evidence="14">
    <location>
        <begin position="231"/>
        <end position="249"/>
    </location>
</feature>
<reference evidence="15 16" key="1">
    <citation type="journal article" date="2019" name="Nat. Ecol. Evol.">
        <title>Megaphylogeny resolves global patterns of mushroom evolution.</title>
        <authorList>
            <person name="Varga T."/>
            <person name="Krizsan K."/>
            <person name="Foldi C."/>
            <person name="Dima B."/>
            <person name="Sanchez-Garcia M."/>
            <person name="Sanchez-Ramirez S."/>
            <person name="Szollosi G.J."/>
            <person name="Szarkandi J.G."/>
            <person name="Papp V."/>
            <person name="Albert L."/>
            <person name="Andreopoulos W."/>
            <person name="Angelini C."/>
            <person name="Antonin V."/>
            <person name="Barry K.W."/>
            <person name="Bougher N.L."/>
            <person name="Buchanan P."/>
            <person name="Buyck B."/>
            <person name="Bense V."/>
            <person name="Catcheside P."/>
            <person name="Chovatia M."/>
            <person name="Cooper J."/>
            <person name="Damon W."/>
            <person name="Desjardin D."/>
            <person name="Finy P."/>
            <person name="Geml J."/>
            <person name="Haridas S."/>
            <person name="Hughes K."/>
            <person name="Justo A."/>
            <person name="Karasinski D."/>
            <person name="Kautmanova I."/>
            <person name="Kiss B."/>
            <person name="Kocsube S."/>
            <person name="Kotiranta H."/>
            <person name="LaButti K.M."/>
            <person name="Lechner B.E."/>
            <person name="Liimatainen K."/>
            <person name="Lipzen A."/>
            <person name="Lukacs Z."/>
            <person name="Mihaltcheva S."/>
            <person name="Morgado L.N."/>
            <person name="Niskanen T."/>
            <person name="Noordeloos M.E."/>
            <person name="Ohm R.A."/>
            <person name="Ortiz-Santana B."/>
            <person name="Ovrebo C."/>
            <person name="Racz N."/>
            <person name="Riley R."/>
            <person name="Savchenko A."/>
            <person name="Shiryaev A."/>
            <person name="Soop K."/>
            <person name="Spirin V."/>
            <person name="Szebenyi C."/>
            <person name="Tomsovsky M."/>
            <person name="Tulloss R.E."/>
            <person name="Uehling J."/>
            <person name="Grigoriev I.V."/>
            <person name="Vagvolgyi C."/>
            <person name="Papp T."/>
            <person name="Martin F.M."/>
            <person name="Miettinen O."/>
            <person name="Hibbett D.S."/>
            <person name="Nagy L.G."/>
        </authorList>
    </citation>
    <scope>NUCLEOTIDE SEQUENCE [LARGE SCALE GENOMIC DNA]</scope>
    <source>
        <strain evidence="15 16">OMC1185</strain>
    </source>
</reference>
<evidence type="ECO:0000313" key="16">
    <source>
        <dbReference type="Proteomes" id="UP000305948"/>
    </source>
</evidence>
<feature type="transmembrane region" description="Helical" evidence="14">
    <location>
        <begin position="174"/>
        <end position="196"/>
    </location>
</feature>
<dbReference type="GO" id="GO:0005816">
    <property type="term" value="C:spindle pole body"/>
    <property type="evidence" value="ECO:0007669"/>
    <property type="project" value="TreeGrafter"/>
</dbReference>
<evidence type="ECO:0008006" key="17">
    <source>
        <dbReference type="Google" id="ProtNLM"/>
    </source>
</evidence>
<evidence type="ECO:0000256" key="10">
    <source>
        <dbReference type="ARBA" id="ARBA00023132"/>
    </source>
</evidence>
<dbReference type="GO" id="GO:0070762">
    <property type="term" value="C:nuclear pore transmembrane ring"/>
    <property type="evidence" value="ECO:0007669"/>
    <property type="project" value="TreeGrafter"/>
</dbReference>
<dbReference type="STRING" id="5364.A0A5C3MPT1"/>
<evidence type="ECO:0000256" key="2">
    <source>
        <dbReference type="ARBA" id="ARBA00004567"/>
    </source>
</evidence>
<dbReference type="GO" id="GO:0051028">
    <property type="term" value="P:mRNA transport"/>
    <property type="evidence" value="ECO:0007669"/>
    <property type="project" value="UniProtKB-KW"/>
</dbReference>
<dbReference type="OrthoDB" id="67850at2759"/>
<keyword evidence="12" id="KW-0539">Nucleus</keyword>
<proteinExistence type="inferred from homology"/>
<evidence type="ECO:0000256" key="12">
    <source>
        <dbReference type="ARBA" id="ARBA00023242"/>
    </source>
</evidence>
<evidence type="ECO:0000256" key="5">
    <source>
        <dbReference type="ARBA" id="ARBA00022692"/>
    </source>
</evidence>
<accession>A0A5C3MPT1</accession>
<dbReference type="EMBL" id="ML213524">
    <property type="protein sequence ID" value="TFK47409.1"/>
    <property type="molecule type" value="Genomic_DNA"/>
</dbReference>
<sequence>MNASTSRTPIRAKPSTLVSRAASSIPPASQTFEPALKSVLSQRLRNVFIYSAACCWAPAFFWNTWSRGGFSLWSLLSLSTIALSVAYWVLAAVPATLLKKVYLSATPAASVSPAKTFKAALARRSTYVALISYLASSITLAVLNIILAYVYDGGADPREGPRLLPFVKSRKHPYYLNGRFIFVMLSQLACASAYMLRHIMRDRFVIRWPAVRQYLSADEELPVSRFDPTRLALSVTALTVFSVATSAAVFGLTRILVLPIILRIPVLRLAFKPFAMHFLRGPWTFSLPMRHLGLVLRCFALGVSTIATWEVAESLFEACISEPISVAPASADPIETLISGTGSSSTYFQYFAYMELRDLVWEDSQAASARRAALFADQKHNPSLWATLCRTSLVQLGKDYQHFLRRGAPAPDAPAPAPAPVPPKKPDTTPATPLIRQPIFKAAPIPPVRSVIESLASDGMITQAVASTAEIGVAHVPELFRSVAAVAPASVKESTDVVVAEVKEVGGWIENYNPVQVVKRVEAEVEGAVREHCPPQVTAVMETVKEWWEKDRLGKAAEECLPNRELDVLIIQVLAHLTCVSLEEDRYGVVQRDIPRILEAFMAFYAAVEEYQSELSAKCEAPNEEEGEKLTPEEREIRAEVVLAKDAVRPINDAFKEGLARIVRTFGDKLQAFRFPPRIARLLQGFVDYNARSL</sequence>
<keyword evidence="5 14" id="KW-0812">Transmembrane</keyword>
<comment type="similarity">
    <text evidence="3">Belongs to the NDC1 family.</text>
</comment>
<evidence type="ECO:0000256" key="7">
    <source>
        <dbReference type="ARBA" id="ARBA00022927"/>
    </source>
</evidence>
<dbReference type="PANTHER" id="PTHR13269">
    <property type="entry name" value="NUCLEOPORIN NDC1"/>
    <property type="match status" value="1"/>
</dbReference>
<feature type="transmembrane region" description="Helical" evidence="14">
    <location>
        <begin position="47"/>
        <end position="65"/>
    </location>
</feature>
<keyword evidence="7" id="KW-0653">Protein transport</keyword>
<evidence type="ECO:0000256" key="6">
    <source>
        <dbReference type="ARBA" id="ARBA00022816"/>
    </source>
</evidence>
<evidence type="ECO:0000256" key="4">
    <source>
        <dbReference type="ARBA" id="ARBA00022448"/>
    </source>
</evidence>
<organism evidence="15 16">
    <name type="scientific">Heliocybe sulcata</name>
    <dbReference type="NCBI Taxonomy" id="5364"/>
    <lineage>
        <taxon>Eukaryota</taxon>
        <taxon>Fungi</taxon>
        <taxon>Dikarya</taxon>
        <taxon>Basidiomycota</taxon>
        <taxon>Agaricomycotina</taxon>
        <taxon>Agaricomycetes</taxon>
        <taxon>Gloeophyllales</taxon>
        <taxon>Gloeophyllaceae</taxon>
        <taxon>Heliocybe</taxon>
    </lineage>
</organism>
<evidence type="ECO:0000256" key="9">
    <source>
        <dbReference type="ARBA" id="ARBA00023010"/>
    </source>
</evidence>
<dbReference type="GO" id="GO:0015031">
    <property type="term" value="P:protein transport"/>
    <property type="evidence" value="ECO:0007669"/>
    <property type="project" value="UniProtKB-KW"/>
</dbReference>
<dbReference type="InterPro" id="IPR019049">
    <property type="entry name" value="Nucleoporin_prot_Ndc1/Nup"/>
</dbReference>
<keyword evidence="9" id="KW-0811">Translocation</keyword>
<keyword evidence="11 14" id="KW-0472">Membrane</keyword>
<name>A0A5C3MPT1_9AGAM</name>
<evidence type="ECO:0000256" key="11">
    <source>
        <dbReference type="ARBA" id="ARBA00023136"/>
    </source>
</evidence>
<feature type="compositionally biased region" description="Pro residues" evidence="13">
    <location>
        <begin position="411"/>
        <end position="423"/>
    </location>
</feature>
<feature type="transmembrane region" description="Helical" evidence="14">
    <location>
        <begin position="127"/>
        <end position="151"/>
    </location>
</feature>
<keyword evidence="8 14" id="KW-1133">Transmembrane helix</keyword>
<evidence type="ECO:0000256" key="3">
    <source>
        <dbReference type="ARBA" id="ARBA00005760"/>
    </source>
</evidence>
<evidence type="ECO:0000313" key="15">
    <source>
        <dbReference type="EMBL" id="TFK47409.1"/>
    </source>
</evidence>
<dbReference type="GO" id="GO:0031965">
    <property type="term" value="C:nuclear membrane"/>
    <property type="evidence" value="ECO:0007669"/>
    <property type="project" value="UniProtKB-SubCell"/>
</dbReference>
<dbReference type="GO" id="GO:0006999">
    <property type="term" value="P:nuclear pore organization"/>
    <property type="evidence" value="ECO:0007669"/>
    <property type="project" value="TreeGrafter"/>
</dbReference>
<comment type="subcellular location">
    <subcellularLocation>
        <location evidence="1">Nucleus membrane</location>
        <topology evidence="1">Multi-pass membrane protein</topology>
    </subcellularLocation>
    <subcellularLocation>
        <location evidence="2">Nucleus</location>
        <location evidence="2">Nuclear pore complex</location>
    </subcellularLocation>
</comment>
<feature type="region of interest" description="Disordered" evidence="13">
    <location>
        <begin position="407"/>
        <end position="432"/>
    </location>
</feature>
<dbReference type="PANTHER" id="PTHR13269:SF6">
    <property type="entry name" value="NUCLEOPORIN NDC1"/>
    <property type="match status" value="1"/>
</dbReference>
<protein>
    <recommendedName>
        <fullName evidence="17">Nucleoporin protein Ndc1-Nup</fullName>
    </recommendedName>
</protein>
<dbReference type="GO" id="GO:0070631">
    <property type="term" value="P:spindle pole body localization"/>
    <property type="evidence" value="ECO:0007669"/>
    <property type="project" value="TreeGrafter"/>
</dbReference>
<keyword evidence="6" id="KW-0509">mRNA transport</keyword>
<gene>
    <name evidence="15" type="ORF">OE88DRAFT_1686372</name>
</gene>
<dbReference type="Proteomes" id="UP000305948">
    <property type="component" value="Unassembled WGS sequence"/>
</dbReference>
<evidence type="ECO:0000256" key="14">
    <source>
        <dbReference type="SAM" id="Phobius"/>
    </source>
</evidence>
<feature type="transmembrane region" description="Helical" evidence="14">
    <location>
        <begin position="71"/>
        <end position="90"/>
    </location>
</feature>
<keyword evidence="16" id="KW-1185">Reference proteome</keyword>
<dbReference type="GO" id="GO:0030674">
    <property type="term" value="F:protein-macromolecule adaptor activity"/>
    <property type="evidence" value="ECO:0007669"/>
    <property type="project" value="TreeGrafter"/>
</dbReference>
<keyword evidence="10" id="KW-0906">Nuclear pore complex</keyword>
<evidence type="ECO:0000256" key="8">
    <source>
        <dbReference type="ARBA" id="ARBA00022989"/>
    </source>
</evidence>
<dbReference type="AlphaFoldDB" id="A0A5C3MPT1"/>
<evidence type="ECO:0000256" key="13">
    <source>
        <dbReference type="SAM" id="MobiDB-lite"/>
    </source>
</evidence>
<evidence type="ECO:0000256" key="1">
    <source>
        <dbReference type="ARBA" id="ARBA00004232"/>
    </source>
</evidence>
<dbReference type="Pfam" id="PF09531">
    <property type="entry name" value="Ndc1_Nup"/>
    <property type="match status" value="1"/>
</dbReference>